<dbReference type="PROSITE" id="PS00094">
    <property type="entry name" value="C5_MTASE_1"/>
    <property type="match status" value="1"/>
</dbReference>
<dbReference type="Gene3D" id="3.40.50.150">
    <property type="entry name" value="Vaccinia Virus protein VP39"/>
    <property type="match status" value="1"/>
</dbReference>
<keyword evidence="1 6" id="KW-0489">Methyltransferase</keyword>
<dbReference type="SUPFAM" id="SSF53335">
    <property type="entry name" value="S-adenosyl-L-methionine-dependent methyltransferases"/>
    <property type="match status" value="1"/>
</dbReference>
<dbReference type="GO" id="GO:0032259">
    <property type="term" value="P:methylation"/>
    <property type="evidence" value="ECO:0007669"/>
    <property type="project" value="UniProtKB-KW"/>
</dbReference>
<organism evidence="9 10">
    <name type="scientific">Luteolibacter arcticus</name>
    <dbReference type="NCBI Taxonomy" id="1581411"/>
    <lineage>
        <taxon>Bacteria</taxon>
        <taxon>Pseudomonadati</taxon>
        <taxon>Verrucomicrobiota</taxon>
        <taxon>Verrucomicrobiia</taxon>
        <taxon>Verrucomicrobiales</taxon>
        <taxon>Verrucomicrobiaceae</taxon>
        <taxon>Luteolibacter</taxon>
    </lineage>
</organism>
<evidence type="ECO:0000256" key="7">
    <source>
        <dbReference type="RuleBase" id="RU000416"/>
    </source>
</evidence>
<dbReference type="InterPro" id="IPR050390">
    <property type="entry name" value="C5-Methyltransferase"/>
</dbReference>
<sequence>MDSALKYIDLFAGCGGLSVGLHLAGWEGSFAVEKNRDAFATLSYNLMGKKSHFSWPDWLEVKNWNITDLLREKARELRKLRGTVDLVVGGPPCQGFSTAGRRVEDDERNDLMHSYLEFVRLVQPRAVFFENVRGFTMRFRANRARGISYSELVIEKLRALGYEDAVGQILDLSDFGLPQRRQRFIVVGTRNGGAGDFFEALRSGMSGFLAERGIARSNGAGAALSDLHREYGTVECPDSNGFESGRVSRARSGLQRYLRLGNAKYVPDSHRFVNHTADVQTVFERLLGGAPRNRCILGREREPFGLKKRSVTVLDGSGPAPTVTTIPDDFVHYSEPRVMTVRECARLQTFPDWFEFKGPYTTGGKQRVLQTPRYTQVGNAVPPLFAEMAGLVLKQILTNA</sequence>
<dbReference type="InterPro" id="IPR001525">
    <property type="entry name" value="C5_MeTfrase"/>
</dbReference>
<dbReference type="PROSITE" id="PS51679">
    <property type="entry name" value="SAM_MT_C5"/>
    <property type="match status" value="1"/>
</dbReference>
<evidence type="ECO:0000256" key="4">
    <source>
        <dbReference type="ARBA" id="ARBA00022747"/>
    </source>
</evidence>
<gene>
    <name evidence="9" type="ORF">OKA05_28585</name>
</gene>
<accession>A0ABT3GSR3</accession>
<proteinExistence type="inferred from homology"/>
<evidence type="ECO:0000256" key="1">
    <source>
        <dbReference type="ARBA" id="ARBA00022603"/>
    </source>
</evidence>
<feature type="active site" evidence="6">
    <location>
        <position position="93"/>
    </location>
</feature>
<dbReference type="GO" id="GO:0008168">
    <property type="term" value="F:methyltransferase activity"/>
    <property type="evidence" value="ECO:0007669"/>
    <property type="project" value="UniProtKB-KW"/>
</dbReference>
<comment type="catalytic activity">
    <reaction evidence="5 8">
        <text>a 2'-deoxycytidine in DNA + S-adenosyl-L-methionine = a 5-methyl-2'-deoxycytidine in DNA + S-adenosyl-L-homocysteine + H(+)</text>
        <dbReference type="Rhea" id="RHEA:13681"/>
        <dbReference type="Rhea" id="RHEA-COMP:11369"/>
        <dbReference type="Rhea" id="RHEA-COMP:11370"/>
        <dbReference type="ChEBI" id="CHEBI:15378"/>
        <dbReference type="ChEBI" id="CHEBI:57856"/>
        <dbReference type="ChEBI" id="CHEBI:59789"/>
        <dbReference type="ChEBI" id="CHEBI:85452"/>
        <dbReference type="ChEBI" id="CHEBI:85454"/>
        <dbReference type="EC" id="2.1.1.37"/>
    </reaction>
</comment>
<dbReference type="Pfam" id="PF00145">
    <property type="entry name" value="DNA_methylase"/>
    <property type="match status" value="1"/>
</dbReference>
<dbReference type="InterPro" id="IPR029063">
    <property type="entry name" value="SAM-dependent_MTases_sf"/>
</dbReference>
<evidence type="ECO:0000256" key="6">
    <source>
        <dbReference type="PROSITE-ProRule" id="PRU01016"/>
    </source>
</evidence>
<evidence type="ECO:0000256" key="2">
    <source>
        <dbReference type="ARBA" id="ARBA00022679"/>
    </source>
</evidence>
<keyword evidence="10" id="KW-1185">Reference proteome</keyword>
<evidence type="ECO:0000256" key="8">
    <source>
        <dbReference type="RuleBase" id="RU000417"/>
    </source>
</evidence>
<dbReference type="Proteomes" id="UP001320876">
    <property type="component" value="Unassembled WGS sequence"/>
</dbReference>
<evidence type="ECO:0000256" key="3">
    <source>
        <dbReference type="ARBA" id="ARBA00022691"/>
    </source>
</evidence>
<dbReference type="InterPro" id="IPR018117">
    <property type="entry name" value="C5_DNA_meth_AS"/>
</dbReference>
<keyword evidence="3 6" id="KW-0949">S-adenosyl-L-methionine</keyword>
<evidence type="ECO:0000313" key="9">
    <source>
        <dbReference type="EMBL" id="MCW1926543.1"/>
    </source>
</evidence>
<keyword evidence="4" id="KW-0680">Restriction system</keyword>
<name>A0ABT3GSR3_9BACT</name>
<evidence type="ECO:0000256" key="5">
    <source>
        <dbReference type="ARBA" id="ARBA00047422"/>
    </source>
</evidence>
<dbReference type="Gene3D" id="3.90.120.10">
    <property type="entry name" value="DNA Methylase, subunit A, domain 2"/>
    <property type="match status" value="1"/>
</dbReference>
<evidence type="ECO:0000313" key="10">
    <source>
        <dbReference type="Proteomes" id="UP001320876"/>
    </source>
</evidence>
<keyword evidence="2 6" id="KW-0808">Transferase</keyword>
<dbReference type="PANTHER" id="PTHR10629:SF52">
    <property type="entry name" value="DNA (CYTOSINE-5)-METHYLTRANSFERASE 1"/>
    <property type="match status" value="1"/>
</dbReference>
<dbReference type="EMBL" id="JAPDDT010000029">
    <property type="protein sequence ID" value="MCW1926543.1"/>
    <property type="molecule type" value="Genomic_DNA"/>
</dbReference>
<comment type="similarity">
    <text evidence="6 7">Belongs to the class I-like SAM-binding methyltransferase superfamily. C5-methyltransferase family.</text>
</comment>
<dbReference type="EC" id="2.1.1.37" evidence="8"/>
<dbReference type="RefSeq" id="WP_264490651.1">
    <property type="nucleotide sequence ID" value="NZ_JAPDDT010000029.1"/>
</dbReference>
<dbReference type="PANTHER" id="PTHR10629">
    <property type="entry name" value="CYTOSINE-SPECIFIC METHYLTRANSFERASE"/>
    <property type="match status" value="1"/>
</dbReference>
<dbReference type="PRINTS" id="PR00105">
    <property type="entry name" value="C5METTRFRASE"/>
</dbReference>
<dbReference type="NCBIfam" id="TIGR00675">
    <property type="entry name" value="dcm"/>
    <property type="match status" value="1"/>
</dbReference>
<reference evidence="9 10" key="1">
    <citation type="submission" date="2022-10" db="EMBL/GenBank/DDBJ databases">
        <title>Luteolibacter arcticus strain CCTCC AB 2014275, whole genome shotgun sequencing project.</title>
        <authorList>
            <person name="Zhao G."/>
            <person name="Shen L."/>
        </authorList>
    </citation>
    <scope>NUCLEOTIDE SEQUENCE [LARGE SCALE GENOMIC DNA]</scope>
    <source>
        <strain evidence="9 10">CCTCC AB 2014275</strain>
    </source>
</reference>
<comment type="caution">
    <text evidence="9">The sequence shown here is derived from an EMBL/GenBank/DDBJ whole genome shotgun (WGS) entry which is preliminary data.</text>
</comment>
<protein>
    <recommendedName>
        <fullName evidence="8">Cytosine-specific methyltransferase</fullName>
        <ecNumber evidence="8">2.1.1.37</ecNumber>
    </recommendedName>
</protein>